<feature type="compositionally biased region" description="Basic and acidic residues" evidence="1">
    <location>
        <begin position="209"/>
        <end position="219"/>
    </location>
</feature>
<gene>
    <name evidence="2" type="ORF">BHE90_011354</name>
</gene>
<organism evidence="2 3">
    <name type="scientific">Fusarium euwallaceae</name>
    <dbReference type="NCBI Taxonomy" id="1147111"/>
    <lineage>
        <taxon>Eukaryota</taxon>
        <taxon>Fungi</taxon>
        <taxon>Dikarya</taxon>
        <taxon>Ascomycota</taxon>
        <taxon>Pezizomycotina</taxon>
        <taxon>Sordariomycetes</taxon>
        <taxon>Hypocreomycetidae</taxon>
        <taxon>Hypocreales</taxon>
        <taxon>Nectriaceae</taxon>
        <taxon>Fusarium</taxon>
        <taxon>Fusarium solani species complex</taxon>
    </lineage>
</organism>
<accession>A0A430LER7</accession>
<evidence type="ECO:0000313" key="3">
    <source>
        <dbReference type="Proteomes" id="UP000287124"/>
    </source>
</evidence>
<feature type="compositionally biased region" description="Acidic residues" evidence="1">
    <location>
        <begin position="106"/>
        <end position="119"/>
    </location>
</feature>
<feature type="compositionally biased region" description="Basic residues" evidence="1">
    <location>
        <begin position="237"/>
        <end position="247"/>
    </location>
</feature>
<reference evidence="2 3" key="1">
    <citation type="submission" date="2017-06" db="EMBL/GenBank/DDBJ databases">
        <title>Comparative genomic analysis of Ambrosia Fusariam Clade fungi.</title>
        <authorList>
            <person name="Stajich J.E."/>
            <person name="Carrillo J."/>
            <person name="Kijimoto T."/>
            <person name="Eskalen A."/>
            <person name="O'Donnell K."/>
            <person name="Kasson M."/>
        </authorList>
    </citation>
    <scope>NUCLEOTIDE SEQUENCE [LARGE SCALE GENOMIC DNA]</scope>
    <source>
        <strain evidence="2 3">UCR1854</strain>
    </source>
</reference>
<evidence type="ECO:0000256" key="1">
    <source>
        <dbReference type="SAM" id="MobiDB-lite"/>
    </source>
</evidence>
<feature type="region of interest" description="Disordered" evidence="1">
    <location>
        <begin position="1"/>
        <end position="60"/>
    </location>
</feature>
<feature type="compositionally biased region" description="Polar residues" evidence="1">
    <location>
        <begin position="1"/>
        <end position="15"/>
    </location>
</feature>
<protein>
    <submittedName>
        <fullName evidence="2">Uncharacterized protein</fullName>
    </submittedName>
</protein>
<evidence type="ECO:0000313" key="2">
    <source>
        <dbReference type="EMBL" id="RTE74218.1"/>
    </source>
</evidence>
<sequence length="273" mass="29450">MSFPWSNQEDSNNMSRELPAYMQPSGEPDWSSRNNPWDTSRSGAPTQSPPMPDNPHPSELTLRPLILRAAESPSPELSNAAESLLLLALDAVGSLAQQTPTATESPIEELGVEAEDSAEEVSSPGESQIKSLAINDGDSHMPEASASVDEDMVEAPTDDGEDLVDGATSDNEDVLEAPENDGENTLEEDTDDDEDPAEGATGEDESPEQGERQLGRCKDCSVPVQGQNHRCPDCQKKRTKMHTRQVRNRPAPSGYLAALFLPVADWGESALRV</sequence>
<dbReference type="AlphaFoldDB" id="A0A430LER7"/>
<dbReference type="Proteomes" id="UP000287124">
    <property type="component" value="Unassembled WGS sequence"/>
</dbReference>
<feature type="compositionally biased region" description="Polar residues" evidence="1">
    <location>
        <begin position="31"/>
        <end position="46"/>
    </location>
</feature>
<feature type="region of interest" description="Disordered" evidence="1">
    <location>
        <begin position="96"/>
        <end position="249"/>
    </location>
</feature>
<feature type="compositionally biased region" description="Acidic residues" evidence="1">
    <location>
        <begin position="148"/>
        <end position="208"/>
    </location>
</feature>
<dbReference type="EMBL" id="MIKF01000230">
    <property type="protein sequence ID" value="RTE74218.1"/>
    <property type="molecule type" value="Genomic_DNA"/>
</dbReference>
<proteinExistence type="predicted"/>
<comment type="caution">
    <text evidence="2">The sequence shown here is derived from an EMBL/GenBank/DDBJ whole genome shotgun (WGS) entry which is preliminary data.</text>
</comment>
<keyword evidence="3" id="KW-1185">Reference proteome</keyword>
<name>A0A430LER7_9HYPO</name>